<name>A0A8J9YHU3_9NEOP</name>
<proteinExistence type="predicted"/>
<organism evidence="3 4">
    <name type="scientific">Brenthis ino</name>
    <name type="common">lesser marbled fritillary</name>
    <dbReference type="NCBI Taxonomy" id="405034"/>
    <lineage>
        <taxon>Eukaryota</taxon>
        <taxon>Metazoa</taxon>
        <taxon>Ecdysozoa</taxon>
        <taxon>Arthropoda</taxon>
        <taxon>Hexapoda</taxon>
        <taxon>Insecta</taxon>
        <taxon>Pterygota</taxon>
        <taxon>Neoptera</taxon>
        <taxon>Endopterygota</taxon>
        <taxon>Lepidoptera</taxon>
        <taxon>Glossata</taxon>
        <taxon>Ditrysia</taxon>
        <taxon>Papilionoidea</taxon>
        <taxon>Nymphalidae</taxon>
        <taxon>Heliconiinae</taxon>
        <taxon>Argynnini</taxon>
        <taxon>Brenthis</taxon>
    </lineage>
</organism>
<keyword evidence="4" id="KW-1185">Reference proteome</keyword>
<feature type="compositionally biased region" description="Basic and acidic residues" evidence="2">
    <location>
        <begin position="27"/>
        <end position="42"/>
    </location>
</feature>
<dbReference type="InterPro" id="IPR036638">
    <property type="entry name" value="HLH_DNA-bd_sf"/>
</dbReference>
<dbReference type="Proteomes" id="UP000838878">
    <property type="component" value="Chromosome 7"/>
</dbReference>
<dbReference type="OrthoDB" id="7483080at2759"/>
<dbReference type="GO" id="GO:0046983">
    <property type="term" value="F:protein dimerization activity"/>
    <property type="evidence" value="ECO:0007669"/>
    <property type="project" value="InterPro"/>
</dbReference>
<evidence type="ECO:0000256" key="2">
    <source>
        <dbReference type="SAM" id="MobiDB-lite"/>
    </source>
</evidence>
<accession>A0A8J9YHU3</accession>
<feature type="coiled-coil region" evidence="1">
    <location>
        <begin position="84"/>
        <end position="118"/>
    </location>
</feature>
<dbReference type="SUPFAM" id="SSF47459">
    <property type="entry name" value="HLH, helix-loop-helix DNA-binding domain"/>
    <property type="match status" value="1"/>
</dbReference>
<dbReference type="EMBL" id="OV170227">
    <property type="protein sequence ID" value="CAH0728321.1"/>
    <property type="molecule type" value="Genomic_DNA"/>
</dbReference>
<feature type="region of interest" description="Disordered" evidence="2">
    <location>
        <begin position="1"/>
        <end position="42"/>
    </location>
</feature>
<protein>
    <submittedName>
        <fullName evidence="3">Uncharacterized protein</fullName>
    </submittedName>
</protein>
<reference evidence="3" key="1">
    <citation type="submission" date="2021-12" db="EMBL/GenBank/DDBJ databases">
        <authorList>
            <person name="Martin H S."/>
        </authorList>
    </citation>
    <scope>NUCLEOTIDE SEQUENCE</scope>
</reference>
<keyword evidence="1" id="KW-0175">Coiled coil</keyword>
<evidence type="ECO:0000313" key="4">
    <source>
        <dbReference type="Proteomes" id="UP000838878"/>
    </source>
</evidence>
<evidence type="ECO:0000313" key="3">
    <source>
        <dbReference type="EMBL" id="CAH0728321.1"/>
    </source>
</evidence>
<sequence length="156" mass="17643">MAGTTQDASSRRRGRPSGKNRLPLSLAERRSRNALYERQRRQETSEAMANLAEAAGCDPSLSSADILATVINQLQAAEHTTNEIEDMKYINAKLMEQIETLEQRVNDEEEEITEISKNKKRKIQSEPKENSLENLMTEACINGIKIVKDLEEHQVC</sequence>
<gene>
    <name evidence="3" type="ORF">BINO364_LOCUS13552</name>
</gene>
<feature type="non-terminal residue" evidence="3">
    <location>
        <position position="156"/>
    </location>
</feature>
<evidence type="ECO:0000256" key="1">
    <source>
        <dbReference type="SAM" id="Coils"/>
    </source>
</evidence>
<dbReference type="AlphaFoldDB" id="A0A8J9YHU3"/>